<keyword evidence="1" id="KW-0175">Coiled coil</keyword>
<feature type="coiled-coil region" evidence="1">
    <location>
        <begin position="32"/>
        <end position="66"/>
    </location>
</feature>
<dbReference type="PROSITE" id="PS50181">
    <property type="entry name" value="FBOX"/>
    <property type="match status" value="1"/>
</dbReference>
<reference evidence="3 4" key="1">
    <citation type="submission" date="2024-05" db="EMBL/GenBank/DDBJ databases">
        <title>A draft genome resource for the thread blight pathogen Marasmius tenuissimus strain MS-2.</title>
        <authorList>
            <person name="Yulfo-Soto G.E."/>
            <person name="Baruah I.K."/>
            <person name="Amoako-Attah I."/>
            <person name="Bukari Y."/>
            <person name="Meinhardt L.W."/>
            <person name="Bailey B.A."/>
            <person name="Cohen S.P."/>
        </authorList>
    </citation>
    <scope>NUCLEOTIDE SEQUENCE [LARGE SCALE GENOMIC DNA]</scope>
    <source>
        <strain evidence="3 4">MS-2</strain>
    </source>
</reference>
<dbReference type="InterPro" id="IPR036047">
    <property type="entry name" value="F-box-like_dom_sf"/>
</dbReference>
<evidence type="ECO:0000259" key="2">
    <source>
        <dbReference type="PROSITE" id="PS50181"/>
    </source>
</evidence>
<dbReference type="Gene3D" id="1.20.1280.50">
    <property type="match status" value="1"/>
</dbReference>
<dbReference type="InterPro" id="IPR032675">
    <property type="entry name" value="LRR_dom_sf"/>
</dbReference>
<comment type="caution">
    <text evidence="3">The sequence shown here is derived from an EMBL/GenBank/DDBJ whole genome shotgun (WGS) entry which is preliminary data.</text>
</comment>
<dbReference type="EMBL" id="JBBXMP010000043">
    <property type="protein sequence ID" value="KAL0065731.1"/>
    <property type="molecule type" value="Genomic_DNA"/>
</dbReference>
<evidence type="ECO:0000313" key="3">
    <source>
        <dbReference type="EMBL" id="KAL0065731.1"/>
    </source>
</evidence>
<protein>
    <recommendedName>
        <fullName evidence="2">F-box domain-containing protein</fullName>
    </recommendedName>
</protein>
<organism evidence="3 4">
    <name type="scientific">Marasmius tenuissimus</name>
    <dbReference type="NCBI Taxonomy" id="585030"/>
    <lineage>
        <taxon>Eukaryota</taxon>
        <taxon>Fungi</taxon>
        <taxon>Dikarya</taxon>
        <taxon>Basidiomycota</taxon>
        <taxon>Agaricomycotina</taxon>
        <taxon>Agaricomycetes</taxon>
        <taxon>Agaricomycetidae</taxon>
        <taxon>Agaricales</taxon>
        <taxon>Marasmiineae</taxon>
        <taxon>Marasmiaceae</taxon>
        <taxon>Marasmius</taxon>
    </lineage>
</organism>
<keyword evidence="4" id="KW-1185">Reference proteome</keyword>
<evidence type="ECO:0000313" key="4">
    <source>
        <dbReference type="Proteomes" id="UP001437256"/>
    </source>
</evidence>
<name>A0ABR2ZXB7_9AGAR</name>
<evidence type="ECO:0000256" key="1">
    <source>
        <dbReference type="SAM" id="Coils"/>
    </source>
</evidence>
<dbReference type="InterPro" id="IPR001810">
    <property type="entry name" value="F-box_dom"/>
</dbReference>
<sequence length="547" mass="61983">MARESDLGRRSTEIRKFFRTTQSNKSVVSQFLVDAEAEIAEYEVEIDRLETAKYALENKRDRLRRTTELYKSLLSPIHSIPTEILTMIFGFACEENILSKSPLPAAVRLSTVCGRWRDIVLSTPKLWCSIFIDFSKWNAPDDLHVLNAMTERFICQSKQYPLRLNLEFPIDDFDDGSDMEGAEPALQALIQHCARWQSLSLSIVRASFPYSIFEQIRGRCPLLQSLCMRTIHLFAYLDDWDEYPPFNYFEVCPSLRHLTLDPRIYPLNKTIFPWSQVRNLRIETGLPEIALPVLSLCGAAERVELSEIGDVDEEGPYNGHISSCAIKSLAISKAEEQCDVDDVLECSTLSSLSSLEIWGAADSSTEKWQTWSCGNLQDFLLRSSCVLTSLHLRCLPITDTQTLSLLRMTPTLESLIIEEFPQNERNRIVTRRFLDGIAADAPPSLLSSTPILPRLARLRLVVHSPGINAKVFLKPLSSRWHPDPEQATEVGVACLRFVNIVVLFEGAIIPDVKPLDGLRCFRSAGMRLVVTYGNVAELYPNMEECEE</sequence>
<dbReference type="SUPFAM" id="SSF52047">
    <property type="entry name" value="RNI-like"/>
    <property type="match status" value="1"/>
</dbReference>
<dbReference type="Pfam" id="PF12937">
    <property type="entry name" value="F-box-like"/>
    <property type="match status" value="1"/>
</dbReference>
<proteinExistence type="predicted"/>
<feature type="domain" description="F-box" evidence="2">
    <location>
        <begin position="74"/>
        <end position="130"/>
    </location>
</feature>
<gene>
    <name evidence="3" type="ORF">AAF712_007214</name>
</gene>
<dbReference type="Proteomes" id="UP001437256">
    <property type="component" value="Unassembled WGS sequence"/>
</dbReference>
<accession>A0ABR2ZXB7</accession>
<dbReference type="SUPFAM" id="SSF81383">
    <property type="entry name" value="F-box domain"/>
    <property type="match status" value="1"/>
</dbReference>
<dbReference type="Gene3D" id="3.80.10.10">
    <property type="entry name" value="Ribonuclease Inhibitor"/>
    <property type="match status" value="1"/>
</dbReference>